<dbReference type="PANTHER" id="PTHR48078">
    <property type="entry name" value="THREONINE DEHYDRATASE, MITOCHONDRIAL-RELATED"/>
    <property type="match status" value="1"/>
</dbReference>
<feature type="transmembrane region" description="Helical" evidence="5">
    <location>
        <begin position="143"/>
        <end position="160"/>
    </location>
</feature>
<dbReference type="Pfam" id="PF01757">
    <property type="entry name" value="Acyl_transf_3"/>
    <property type="match status" value="1"/>
</dbReference>
<evidence type="ECO:0000256" key="1">
    <source>
        <dbReference type="ARBA" id="ARBA00001933"/>
    </source>
</evidence>
<evidence type="ECO:0000256" key="2">
    <source>
        <dbReference type="ARBA" id="ARBA00022898"/>
    </source>
</evidence>
<evidence type="ECO:0000256" key="5">
    <source>
        <dbReference type="SAM" id="Phobius"/>
    </source>
</evidence>
<feature type="transmembrane region" description="Helical" evidence="5">
    <location>
        <begin position="167"/>
        <end position="186"/>
    </location>
</feature>
<dbReference type="GO" id="GO:0006565">
    <property type="term" value="P:L-serine catabolic process"/>
    <property type="evidence" value="ECO:0007669"/>
    <property type="project" value="TreeGrafter"/>
</dbReference>
<proteinExistence type="predicted"/>
<reference evidence="8 9" key="1">
    <citation type="submission" date="2017-01" db="EMBL/GenBank/DDBJ databases">
        <authorList>
            <person name="Mah S.A."/>
            <person name="Swanson W.J."/>
            <person name="Moy G.W."/>
            <person name="Vacquier V.D."/>
        </authorList>
    </citation>
    <scope>NUCLEOTIDE SEQUENCE [LARGE SCALE GENOMIC DNA]</scope>
    <source>
        <strain evidence="8 9">DSM 45758</strain>
    </source>
</reference>
<dbReference type="InterPro" id="IPR002656">
    <property type="entry name" value="Acyl_transf_3_dom"/>
</dbReference>
<accession>A0A1N7AMJ1</accession>
<dbReference type="Gene3D" id="3.40.50.1100">
    <property type="match status" value="2"/>
</dbReference>
<feature type="compositionally biased region" description="Basic and acidic residues" evidence="4">
    <location>
        <begin position="361"/>
        <end position="373"/>
    </location>
</feature>
<keyword evidence="9" id="KW-1185">Reference proteome</keyword>
<keyword evidence="5" id="KW-0812">Transmembrane</keyword>
<feature type="transmembrane region" description="Helical" evidence="5">
    <location>
        <begin position="21"/>
        <end position="40"/>
    </location>
</feature>
<dbReference type="AlphaFoldDB" id="A0A1N7AMJ1"/>
<dbReference type="Pfam" id="PF00291">
    <property type="entry name" value="PALP"/>
    <property type="match status" value="1"/>
</dbReference>
<organism evidence="8 9">
    <name type="scientific">Micromonospora avicenniae</name>
    <dbReference type="NCBI Taxonomy" id="1198245"/>
    <lineage>
        <taxon>Bacteria</taxon>
        <taxon>Bacillati</taxon>
        <taxon>Actinomycetota</taxon>
        <taxon>Actinomycetes</taxon>
        <taxon>Micromonosporales</taxon>
        <taxon>Micromonosporaceae</taxon>
        <taxon>Micromonospora</taxon>
    </lineage>
</organism>
<feature type="domain" description="Acyltransferase 3" evidence="7">
    <location>
        <begin position="21"/>
        <end position="336"/>
    </location>
</feature>
<dbReference type="GO" id="GO:0004794">
    <property type="term" value="F:threonine deaminase activity"/>
    <property type="evidence" value="ECO:0007669"/>
    <property type="project" value="TreeGrafter"/>
</dbReference>
<feature type="domain" description="Tryptophan synthase beta chain-like PALP" evidence="6">
    <location>
        <begin position="407"/>
        <end position="685"/>
    </location>
</feature>
<evidence type="ECO:0000256" key="3">
    <source>
        <dbReference type="ARBA" id="ARBA00023239"/>
    </source>
</evidence>
<evidence type="ECO:0000313" key="8">
    <source>
        <dbReference type="EMBL" id="SIR40319.1"/>
    </source>
</evidence>
<comment type="cofactor">
    <cofactor evidence="1">
        <name>pyridoxal 5'-phosphate</name>
        <dbReference type="ChEBI" id="CHEBI:597326"/>
    </cofactor>
</comment>
<protein>
    <submittedName>
        <fullName evidence="8">Threonine dehydratase</fullName>
    </submittedName>
</protein>
<gene>
    <name evidence="8" type="ORF">SAMN05444858_109198</name>
</gene>
<feature type="region of interest" description="Disordered" evidence="4">
    <location>
        <begin position="358"/>
        <end position="380"/>
    </location>
</feature>
<evidence type="ECO:0000259" key="7">
    <source>
        <dbReference type="Pfam" id="PF01757"/>
    </source>
</evidence>
<keyword evidence="5" id="KW-1133">Transmembrane helix</keyword>
<evidence type="ECO:0000313" key="9">
    <source>
        <dbReference type="Proteomes" id="UP000186004"/>
    </source>
</evidence>
<dbReference type="GO" id="GO:0003941">
    <property type="term" value="F:L-serine ammonia-lyase activity"/>
    <property type="evidence" value="ECO:0007669"/>
    <property type="project" value="TreeGrafter"/>
</dbReference>
<dbReference type="InterPro" id="IPR050147">
    <property type="entry name" value="Ser/Thr_Dehydratase"/>
</dbReference>
<feature type="transmembrane region" description="Helical" evidence="5">
    <location>
        <begin position="102"/>
        <end position="123"/>
    </location>
</feature>
<feature type="transmembrane region" description="Helical" evidence="5">
    <location>
        <begin position="192"/>
        <end position="210"/>
    </location>
</feature>
<dbReference type="GO" id="GO:0006567">
    <property type="term" value="P:L-threonine catabolic process"/>
    <property type="evidence" value="ECO:0007669"/>
    <property type="project" value="TreeGrafter"/>
</dbReference>
<feature type="transmembrane region" description="Helical" evidence="5">
    <location>
        <begin position="247"/>
        <end position="267"/>
    </location>
</feature>
<sequence>MTIATETSTAPAVPTKAGREAWADVAKGTCIILVVLWHVVVKDYLQIDWRVGIPVPGAWGLLGEQLLPLRMPLFFTISGIFAANAVNRSWRTAARPRVAGNLYLYAIWLLVHTALLALSPGFPTDRATSFGGLLAQLTITPSNLWYLYALALYFVVAKALRRVHPAVLLGVSGVLSAVAAAGLLDTPGNRGGVYQNLVFFLAGVHLRPYLTRWAATANRRRLVWTAAVYVAALAFMGLAAAEQWFGVWPVVSVTAVAFGITAAAIVAQRARAAGAMLATLGRQTLPVYVIHMPVLALLHRLLAGPVAELNGPGRELLVAGYPVLVTAAVLALSLAIHRGLLAVGAWWMFQLPPRTGRKRNREGEIMSRTERPTEVPPAASVPETVPIRAVPDRARVQEAAWWLAGRVVRTPVLNSPAIDRLAGVRILMKAENLQTGGSYKMRGAMLAVGRLAAAGYTGVVAQSTGNHGVAVALAAGRHGLAATVVLPVDAAATKVARARAAGANIVFAGSTLEERIATARQISEAQGHPLIDAYDHPDVIAGQGSASLELIEEAERAGTPLDALVVPVGGGGGVAGACLAASGTPIEVYGVEPVGCDSLAHSLAAGRPTAVSPAPTIADGLRPTCVGELPFAVARDAIRGVVRVNDDQIAEAFQMLLLELKVLAEPSGAAGLAGALRLAADLGEAVTKPGAVQSGEGRERYRTVGVVLTGGNVEAELVARLATRQFASLATMEGVAA</sequence>
<dbReference type="InterPro" id="IPR001926">
    <property type="entry name" value="TrpB-like_PALP"/>
</dbReference>
<dbReference type="SUPFAM" id="SSF53686">
    <property type="entry name" value="Tryptophan synthase beta subunit-like PLP-dependent enzymes"/>
    <property type="match status" value="1"/>
</dbReference>
<dbReference type="RefSeq" id="WP_245828274.1">
    <property type="nucleotide sequence ID" value="NZ_FTNF01000009.1"/>
</dbReference>
<evidence type="ECO:0000256" key="4">
    <source>
        <dbReference type="SAM" id="MobiDB-lite"/>
    </source>
</evidence>
<dbReference type="EMBL" id="FTNF01000009">
    <property type="protein sequence ID" value="SIR40319.1"/>
    <property type="molecule type" value="Genomic_DNA"/>
</dbReference>
<dbReference type="GO" id="GO:0009097">
    <property type="term" value="P:isoleucine biosynthetic process"/>
    <property type="evidence" value="ECO:0007669"/>
    <property type="project" value="TreeGrafter"/>
</dbReference>
<name>A0A1N7AMJ1_9ACTN</name>
<feature type="transmembrane region" description="Helical" evidence="5">
    <location>
        <begin position="319"/>
        <end position="349"/>
    </location>
</feature>
<feature type="transmembrane region" description="Helical" evidence="5">
    <location>
        <begin position="71"/>
        <end position="90"/>
    </location>
</feature>
<dbReference type="InterPro" id="IPR036052">
    <property type="entry name" value="TrpB-like_PALP_sf"/>
</dbReference>
<dbReference type="STRING" id="1198245.SAMN05444858_109198"/>
<keyword evidence="5" id="KW-0472">Membrane</keyword>
<keyword evidence="2" id="KW-0663">Pyridoxal phosphate</keyword>
<dbReference type="PANTHER" id="PTHR48078:SF6">
    <property type="entry name" value="L-THREONINE DEHYDRATASE CATABOLIC TDCB"/>
    <property type="match status" value="1"/>
</dbReference>
<dbReference type="GO" id="GO:0016747">
    <property type="term" value="F:acyltransferase activity, transferring groups other than amino-acyl groups"/>
    <property type="evidence" value="ECO:0007669"/>
    <property type="project" value="InterPro"/>
</dbReference>
<dbReference type="Proteomes" id="UP000186004">
    <property type="component" value="Unassembled WGS sequence"/>
</dbReference>
<feature type="transmembrane region" description="Helical" evidence="5">
    <location>
        <begin position="222"/>
        <end position="241"/>
    </location>
</feature>
<keyword evidence="3" id="KW-0456">Lyase</keyword>
<evidence type="ECO:0000259" key="6">
    <source>
        <dbReference type="Pfam" id="PF00291"/>
    </source>
</evidence>